<feature type="signal peptide" evidence="1">
    <location>
        <begin position="1"/>
        <end position="24"/>
    </location>
</feature>
<sequence>MKKKVVSLFITVLMLVTIQAVVSANDATTQYPESFLGDSTRVFALTQDKSLFVDTINNQLQVVNLNTQQKEWGKNFKIIYDCDILANPSKIVILTKENDALLKITLSADGNVLSKQLYPYLKPKDNQKWSWSPARNQVKEQIAILDQEKRQVQVYQYPWKKPSHTISFGLPGDATYEDILINDIQIQYPYVIIKLDGTSLMQSQNLYRIINLATREKNTIPMEWNVNSDFTIEGNELVVTTSSVTGNPLGINTNVEHNLYARYNLETRLPKVKITRKFTTVDSNWKASYGDNHLMVFDSEQNTQSLLDKNGELLHETPMTDTDLHNRFVGYHEGKIIFLAPTGNRAGKIRITHPNP</sequence>
<reference evidence="2 3" key="1">
    <citation type="submission" date="2018-07" db="EMBL/GenBank/DDBJ databases">
        <title>Genomic Encyclopedia of Type Strains, Phase III (KMG-III): the genomes of soil and plant-associated and newly described type strains.</title>
        <authorList>
            <person name="Whitman W."/>
        </authorList>
    </citation>
    <scope>NUCLEOTIDE SEQUENCE [LARGE SCALE GENOMIC DNA]</scope>
    <source>
        <strain evidence="2 3">CECT 8333</strain>
    </source>
</reference>
<evidence type="ECO:0000313" key="2">
    <source>
        <dbReference type="EMBL" id="RCX14919.1"/>
    </source>
</evidence>
<gene>
    <name evidence="2" type="ORF">DFP94_11658</name>
</gene>
<evidence type="ECO:0000313" key="3">
    <source>
        <dbReference type="Proteomes" id="UP000253090"/>
    </source>
</evidence>
<keyword evidence="1" id="KW-0732">Signal</keyword>
<organism evidence="2 3">
    <name type="scientific">Fontibacillus phaseoli</name>
    <dbReference type="NCBI Taxonomy" id="1416533"/>
    <lineage>
        <taxon>Bacteria</taxon>
        <taxon>Bacillati</taxon>
        <taxon>Bacillota</taxon>
        <taxon>Bacilli</taxon>
        <taxon>Bacillales</taxon>
        <taxon>Paenibacillaceae</taxon>
        <taxon>Fontibacillus</taxon>
    </lineage>
</organism>
<dbReference type="EMBL" id="QPJW01000016">
    <property type="protein sequence ID" value="RCX14919.1"/>
    <property type="molecule type" value="Genomic_DNA"/>
</dbReference>
<dbReference type="OrthoDB" id="2558925at2"/>
<feature type="chain" id="PRO_5016909454" evidence="1">
    <location>
        <begin position="25"/>
        <end position="356"/>
    </location>
</feature>
<protein>
    <submittedName>
        <fullName evidence="2">Uncharacterized protein</fullName>
    </submittedName>
</protein>
<dbReference type="Proteomes" id="UP000253090">
    <property type="component" value="Unassembled WGS sequence"/>
</dbReference>
<evidence type="ECO:0000256" key="1">
    <source>
        <dbReference type="SAM" id="SignalP"/>
    </source>
</evidence>
<dbReference type="RefSeq" id="WP_114498833.1">
    <property type="nucleotide sequence ID" value="NZ_QPJW01000016.1"/>
</dbReference>
<accession>A0A369B061</accession>
<dbReference type="AlphaFoldDB" id="A0A369B061"/>
<keyword evidence="3" id="KW-1185">Reference proteome</keyword>
<name>A0A369B061_9BACL</name>
<comment type="caution">
    <text evidence="2">The sequence shown here is derived from an EMBL/GenBank/DDBJ whole genome shotgun (WGS) entry which is preliminary data.</text>
</comment>
<proteinExistence type="predicted"/>